<gene>
    <name evidence="4" type="ORF">K933_01622</name>
</gene>
<feature type="domain" description="N-acetyltransferase" evidence="3">
    <location>
        <begin position="1"/>
        <end position="162"/>
    </location>
</feature>
<dbReference type="Pfam" id="PF00583">
    <property type="entry name" value="Acetyltransf_1"/>
    <property type="match status" value="1"/>
</dbReference>
<evidence type="ECO:0000256" key="2">
    <source>
        <dbReference type="ARBA" id="ARBA00023315"/>
    </source>
</evidence>
<dbReference type="RefSeq" id="WP_023392923.1">
    <property type="nucleotide sequence ID" value="NZ_ASGZ01000004.1"/>
</dbReference>
<dbReference type="SUPFAM" id="SSF55729">
    <property type="entry name" value="Acyl-CoA N-acyltransferases (Nat)"/>
    <property type="match status" value="1"/>
</dbReference>
<dbReference type="EMBL" id="ASGZ01000004">
    <property type="protein sequence ID" value="ESP89880.1"/>
    <property type="molecule type" value="Genomic_DNA"/>
</dbReference>
<keyword evidence="1 4" id="KW-0808">Transferase</keyword>
<accession>V4HGR3</accession>
<dbReference type="Pfam" id="PF19133">
    <property type="entry name" value="DUF5816"/>
    <property type="match status" value="1"/>
</dbReference>
<dbReference type="OrthoDB" id="125295at2157"/>
<dbReference type="InterPro" id="IPR043854">
    <property type="entry name" value="DUF5816"/>
</dbReference>
<dbReference type="Gene3D" id="3.40.630.30">
    <property type="match status" value="1"/>
</dbReference>
<dbReference type="PANTHER" id="PTHR43877">
    <property type="entry name" value="AMINOALKYLPHOSPHONATE N-ACETYLTRANSFERASE-RELATED-RELATED"/>
    <property type="match status" value="1"/>
</dbReference>
<dbReference type="InterPro" id="IPR000182">
    <property type="entry name" value="GNAT_dom"/>
</dbReference>
<protein>
    <submittedName>
        <fullName evidence="4">Acetyltransferase</fullName>
    </submittedName>
</protein>
<evidence type="ECO:0000313" key="5">
    <source>
        <dbReference type="Proteomes" id="UP000017840"/>
    </source>
</evidence>
<dbReference type="Proteomes" id="UP000017840">
    <property type="component" value="Unassembled WGS sequence"/>
</dbReference>
<keyword evidence="5" id="KW-1185">Reference proteome</keyword>
<dbReference type="AlphaFoldDB" id="V4HGR3"/>
<dbReference type="CDD" id="cd04301">
    <property type="entry name" value="NAT_SF"/>
    <property type="match status" value="1"/>
</dbReference>
<evidence type="ECO:0000259" key="3">
    <source>
        <dbReference type="PROSITE" id="PS51186"/>
    </source>
</evidence>
<name>V4HGR3_9EURY</name>
<dbReference type="STRING" id="1324957.K933_01622"/>
<proteinExistence type="predicted"/>
<keyword evidence="2" id="KW-0012">Acyltransferase</keyword>
<comment type="caution">
    <text evidence="4">The sequence shown here is derived from an EMBL/GenBank/DDBJ whole genome shotgun (WGS) entry which is preliminary data.</text>
</comment>
<organism evidence="4 5">
    <name type="scientific">Candidatus Halobonum tyrrellensis G22</name>
    <dbReference type="NCBI Taxonomy" id="1324957"/>
    <lineage>
        <taxon>Archaea</taxon>
        <taxon>Methanobacteriati</taxon>
        <taxon>Methanobacteriota</taxon>
        <taxon>Stenosarchaea group</taxon>
        <taxon>Halobacteria</taxon>
        <taxon>Halobacteriales</taxon>
        <taxon>Haloferacaceae</taxon>
        <taxon>Candidatus Halobonum</taxon>
    </lineage>
</organism>
<dbReference type="eggNOG" id="arCOG00844">
    <property type="taxonomic scope" value="Archaea"/>
</dbReference>
<dbReference type="PATRIC" id="fig|1324957.4.peg.337"/>
<dbReference type="InterPro" id="IPR050832">
    <property type="entry name" value="Bact_Acetyltransf"/>
</dbReference>
<dbReference type="PROSITE" id="PS51186">
    <property type="entry name" value="GNAT"/>
    <property type="match status" value="1"/>
</dbReference>
<evidence type="ECO:0000313" key="4">
    <source>
        <dbReference type="EMBL" id="ESP89880.1"/>
    </source>
</evidence>
<dbReference type="GO" id="GO:0016747">
    <property type="term" value="F:acyltransferase activity, transferring groups other than amino-acyl groups"/>
    <property type="evidence" value="ECO:0007669"/>
    <property type="project" value="InterPro"/>
</dbReference>
<dbReference type="PANTHER" id="PTHR43877:SF2">
    <property type="entry name" value="AMINOALKYLPHOSPHONATE N-ACETYLTRANSFERASE-RELATED"/>
    <property type="match status" value="1"/>
</dbReference>
<reference evidence="4 5" key="1">
    <citation type="journal article" date="2013" name="Genome Announc.">
        <title>Draft Genome Sequence of 'Candidatus Halobonum tyrrellensis' Strain G22, Isolated from the Hypersaline Waters of Lake Tyrrell, Australia.</title>
        <authorList>
            <person name="Ugalde J.A."/>
            <person name="Narasingarao P."/>
            <person name="Kuo S."/>
            <person name="Podell S."/>
            <person name="Allen E.E."/>
        </authorList>
    </citation>
    <scope>NUCLEOTIDE SEQUENCE [LARGE SCALE GENOMIC DNA]</scope>
    <source>
        <strain evidence="4 5">G22</strain>
    </source>
</reference>
<sequence length="250" mass="27423">MEIRTATTDDVVGIREVARASLDASYGHVLSADLIDDAVESWYDADGLADDLADDDAVFLVAADDGDAVGFVQAYYVDGERPTGTIDWLHVAPDARGRGTGTDLLGRAETDLLDRGVDRIEGRVLVANESGTGFYEEEGFERTREREVDIGGEAFRERTYTKLPGGDGRPATETRTGDDGTTVYVAYDEGQRASLAPFYATYLDTDRTERYGYACGNCESLTVSVDSMDRVQCESCDNRRKPTRWDAAYL</sequence>
<dbReference type="InterPro" id="IPR016181">
    <property type="entry name" value="Acyl_CoA_acyltransferase"/>
</dbReference>
<evidence type="ECO:0000256" key="1">
    <source>
        <dbReference type="ARBA" id="ARBA00022679"/>
    </source>
</evidence>